<reference evidence="1" key="1">
    <citation type="journal article" date="2021" name="New Phytol.">
        <title>Evolutionary innovations through gain and loss of genes in the ectomycorrhizal Boletales.</title>
        <authorList>
            <person name="Wu G."/>
            <person name="Miyauchi S."/>
            <person name="Morin E."/>
            <person name="Kuo A."/>
            <person name="Drula E."/>
            <person name="Varga T."/>
            <person name="Kohler A."/>
            <person name="Feng B."/>
            <person name="Cao Y."/>
            <person name="Lipzen A."/>
            <person name="Daum C."/>
            <person name="Hundley H."/>
            <person name="Pangilinan J."/>
            <person name="Johnson J."/>
            <person name="Barry K."/>
            <person name="LaButti K."/>
            <person name="Ng V."/>
            <person name="Ahrendt S."/>
            <person name="Min B."/>
            <person name="Choi I.G."/>
            <person name="Park H."/>
            <person name="Plett J.M."/>
            <person name="Magnuson J."/>
            <person name="Spatafora J.W."/>
            <person name="Nagy L.G."/>
            <person name="Henrissat B."/>
            <person name="Grigoriev I.V."/>
            <person name="Yang Z.L."/>
            <person name="Xu J."/>
            <person name="Martin F.M."/>
        </authorList>
    </citation>
    <scope>NUCLEOTIDE SEQUENCE</scope>
    <source>
        <strain evidence="1">ATCC 28755</strain>
    </source>
</reference>
<evidence type="ECO:0000313" key="2">
    <source>
        <dbReference type="Proteomes" id="UP000790377"/>
    </source>
</evidence>
<dbReference type="Proteomes" id="UP000790377">
    <property type="component" value="Unassembled WGS sequence"/>
</dbReference>
<evidence type="ECO:0000313" key="1">
    <source>
        <dbReference type="EMBL" id="KAH7904991.1"/>
    </source>
</evidence>
<dbReference type="EMBL" id="MU268303">
    <property type="protein sequence ID" value="KAH7904991.1"/>
    <property type="molecule type" value="Genomic_DNA"/>
</dbReference>
<comment type="caution">
    <text evidence="1">The sequence shown here is derived from an EMBL/GenBank/DDBJ whole genome shotgun (WGS) entry which is preliminary data.</text>
</comment>
<organism evidence="1 2">
    <name type="scientific">Hygrophoropsis aurantiaca</name>
    <dbReference type="NCBI Taxonomy" id="72124"/>
    <lineage>
        <taxon>Eukaryota</taxon>
        <taxon>Fungi</taxon>
        <taxon>Dikarya</taxon>
        <taxon>Basidiomycota</taxon>
        <taxon>Agaricomycotina</taxon>
        <taxon>Agaricomycetes</taxon>
        <taxon>Agaricomycetidae</taxon>
        <taxon>Boletales</taxon>
        <taxon>Coniophorineae</taxon>
        <taxon>Hygrophoropsidaceae</taxon>
        <taxon>Hygrophoropsis</taxon>
    </lineage>
</organism>
<accession>A0ACB7ZV97</accession>
<proteinExistence type="predicted"/>
<protein>
    <submittedName>
        <fullName evidence="1">Uncharacterized protein</fullName>
    </submittedName>
</protein>
<keyword evidence="2" id="KW-1185">Reference proteome</keyword>
<gene>
    <name evidence="1" type="ORF">BJ138DRAFT_839629</name>
</gene>
<sequence>MINQVPWDPNSYLSMYSAVSWVQVIFLLAMQAILVIRVHALLNRSRGVLVFLATYYCLQTTATLVMGSVLTNTRALHGFFVSIGRCAFGSVVQTCVSDSNSSTGRGRLNLNITIVSLIFDTLLLSFALLAFVRHALEAKRLDGGWSTNMLVRTLVADQLMYFVCFLGWMSIALVLDYNDEANVFTDSTTDIVNALYLASRALAMGAGPRMITGIRAIEKKTRQEGESMGGELSTIRFGIQEPLMDDTFEYF</sequence>
<name>A0ACB7ZV97_9AGAM</name>